<comment type="caution">
    <text evidence="19">The sequence shown here is derived from an EMBL/GenBank/DDBJ whole genome shotgun (WGS) entry which is preliminary data.</text>
</comment>
<keyword evidence="7 15" id="KW-0507">mRNA processing</keyword>
<dbReference type="InterPro" id="IPR014720">
    <property type="entry name" value="dsRBD_dom"/>
</dbReference>
<feature type="region of interest" description="Disordered" evidence="16">
    <location>
        <begin position="1"/>
        <end position="23"/>
    </location>
</feature>
<evidence type="ECO:0000256" key="16">
    <source>
        <dbReference type="SAM" id="MobiDB-lite"/>
    </source>
</evidence>
<evidence type="ECO:0000256" key="11">
    <source>
        <dbReference type="ARBA" id="ARBA00022759"/>
    </source>
</evidence>
<dbReference type="SUPFAM" id="SSF69065">
    <property type="entry name" value="RNase III domain-like"/>
    <property type="match status" value="1"/>
</dbReference>
<dbReference type="GO" id="GO:0005737">
    <property type="term" value="C:cytoplasm"/>
    <property type="evidence" value="ECO:0007669"/>
    <property type="project" value="UniProtKB-SubCell"/>
</dbReference>
<feature type="binding site" evidence="15">
    <location>
        <position position="142"/>
    </location>
    <ligand>
        <name>Mg(2+)</name>
        <dbReference type="ChEBI" id="CHEBI:18420"/>
    </ligand>
</feature>
<keyword evidence="14 15" id="KW-0694">RNA-binding</keyword>
<keyword evidence="12 15" id="KW-0378">Hydrolase</keyword>
<evidence type="ECO:0000256" key="4">
    <source>
        <dbReference type="ARBA" id="ARBA00011738"/>
    </source>
</evidence>
<feature type="active site" evidence="15">
    <location>
        <position position="142"/>
    </location>
</feature>
<feature type="compositionally biased region" description="Polar residues" evidence="16">
    <location>
        <begin position="1"/>
        <end position="11"/>
    </location>
</feature>
<evidence type="ECO:0000256" key="12">
    <source>
        <dbReference type="ARBA" id="ARBA00022801"/>
    </source>
</evidence>
<comment type="subunit">
    <text evidence="4 15">Homodimer.</text>
</comment>
<dbReference type="Proteomes" id="UP000271678">
    <property type="component" value="Unassembled WGS sequence"/>
</dbReference>
<evidence type="ECO:0000256" key="2">
    <source>
        <dbReference type="ARBA" id="ARBA00004496"/>
    </source>
</evidence>
<reference evidence="19 20" key="1">
    <citation type="submission" date="2018-11" db="EMBL/GenBank/DDBJ databases">
        <title>Draft genome of Simplicispira Flexivirga sp. BO-16.</title>
        <authorList>
            <person name="Im W.T."/>
        </authorList>
    </citation>
    <scope>NUCLEOTIDE SEQUENCE [LARGE SCALE GENOMIC DNA]</scope>
    <source>
        <strain evidence="19 20">BO-16</strain>
    </source>
</reference>
<dbReference type="GO" id="GO:0019843">
    <property type="term" value="F:rRNA binding"/>
    <property type="evidence" value="ECO:0007669"/>
    <property type="project" value="UniProtKB-KW"/>
</dbReference>
<dbReference type="PROSITE" id="PS50137">
    <property type="entry name" value="DS_RBD"/>
    <property type="match status" value="1"/>
</dbReference>
<name>A0A3M9MF95_9MICO</name>
<dbReference type="SMART" id="SM00535">
    <property type="entry name" value="RIBOc"/>
    <property type="match status" value="1"/>
</dbReference>
<evidence type="ECO:0000256" key="5">
    <source>
        <dbReference type="ARBA" id="ARBA00022490"/>
    </source>
</evidence>
<dbReference type="InterPro" id="IPR000999">
    <property type="entry name" value="RNase_III_dom"/>
</dbReference>
<dbReference type="Gene3D" id="1.10.1520.10">
    <property type="entry name" value="Ribonuclease III domain"/>
    <property type="match status" value="1"/>
</dbReference>
<dbReference type="SMART" id="SM00358">
    <property type="entry name" value="DSRM"/>
    <property type="match status" value="1"/>
</dbReference>
<comment type="function">
    <text evidence="15">Digests double-stranded RNA. Involved in the processing of primary rRNA transcript to yield the immediate precursors to the large and small rRNAs (23S and 16S). Processes some mRNAs, and tRNAs when they are encoded in the rRNA operon. Processes pre-crRNA and tracrRNA of type II CRISPR loci if present in the organism.</text>
</comment>
<feature type="domain" description="RNase III" evidence="18">
    <location>
        <begin position="26"/>
        <end position="153"/>
    </location>
</feature>
<dbReference type="InterPro" id="IPR036389">
    <property type="entry name" value="RNase_III_sf"/>
</dbReference>
<keyword evidence="6 15" id="KW-0698">rRNA processing</keyword>
<dbReference type="FunFam" id="1.10.1520.10:FF:000001">
    <property type="entry name" value="Ribonuclease 3"/>
    <property type="match status" value="1"/>
</dbReference>
<dbReference type="GO" id="GO:0008033">
    <property type="term" value="P:tRNA processing"/>
    <property type="evidence" value="ECO:0007669"/>
    <property type="project" value="UniProtKB-KW"/>
</dbReference>
<comment type="similarity">
    <text evidence="3">Belongs to the ribonuclease III family.</text>
</comment>
<keyword evidence="15" id="KW-0699">rRNA-binding</keyword>
<comment type="cofactor">
    <cofactor evidence="15">
        <name>Mg(2+)</name>
        <dbReference type="ChEBI" id="CHEBI:18420"/>
    </cofactor>
</comment>
<keyword evidence="13 15" id="KW-0460">Magnesium</keyword>
<dbReference type="GO" id="GO:0042802">
    <property type="term" value="F:identical protein binding"/>
    <property type="evidence" value="ECO:0007669"/>
    <property type="project" value="UniProtKB-ARBA"/>
</dbReference>
<evidence type="ECO:0000256" key="10">
    <source>
        <dbReference type="ARBA" id="ARBA00022723"/>
    </source>
</evidence>
<keyword evidence="5 15" id="KW-0963">Cytoplasm</keyword>
<dbReference type="Gene3D" id="3.30.160.20">
    <property type="match status" value="1"/>
</dbReference>
<organism evidence="19 20">
    <name type="scientific">Flexivirga caeni</name>
    <dbReference type="NCBI Taxonomy" id="2294115"/>
    <lineage>
        <taxon>Bacteria</taxon>
        <taxon>Bacillati</taxon>
        <taxon>Actinomycetota</taxon>
        <taxon>Actinomycetes</taxon>
        <taxon>Micrococcales</taxon>
        <taxon>Dermacoccaceae</taxon>
        <taxon>Flexivirga</taxon>
    </lineage>
</organism>
<comment type="catalytic activity">
    <reaction evidence="1 15">
        <text>Endonucleolytic cleavage to 5'-phosphomonoester.</text>
        <dbReference type="EC" id="3.1.26.3"/>
    </reaction>
</comment>
<evidence type="ECO:0000259" key="17">
    <source>
        <dbReference type="PROSITE" id="PS50137"/>
    </source>
</evidence>
<keyword evidence="8 15" id="KW-0819">tRNA processing</keyword>
<evidence type="ECO:0000313" key="19">
    <source>
        <dbReference type="EMBL" id="RNI23318.1"/>
    </source>
</evidence>
<dbReference type="EMBL" id="RJJQ01000005">
    <property type="protein sequence ID" value="RNI23318.1"/>
    <property type="molecule type" value="Genomic_DNA"/>
</dbReference>
<feature type="binding site" evidence="15">
    <location>
        <position position="66"/>
    </location>
    <ligand>
        <name>Mg(2+)</name>
        <dbReference type="ChEBI" id="CHEBI:18420"/>
    </ligand>
</feature>
<evidence type="ECO:0000256" key="3">
    <source>
        <dbReference type="ARBA" id="ARBA00010183"/>
    </source>
</evidence>
<dbReference type="GO" id="GO:0046872">
    <property type="term" value="F:metal ion binding"/>
    <property type="evidence" value="ECO:0007669"/>
    <property type="project" value="UniProtKB-KW"/>
</dbReference>
<evidence type="ECO:0000256" key="14">
    <source>
        <dbReference type="ARBA" id="ARBA00022884"/>
    </source>
</evidence>
<dbReference type="SUPFAM" id="SSF54768">
    <property type="entry name" value="dsRNA-binding domain-like"/>
    <property type="match status" value="1"/>
</dbReference>
<evidence type="ECO:0000256" key="6">
    <source>
        <dbReference type="ARBA" id="ARBA00022552"/>
    </source>
</evidence>
<proteinExistence type="inferred from homology"/>
<evidence type="ECO:0000256" key="1">
    <source>
        <dbReference type="ARBA" id="ARBA00000109"/>
    </source>
</evidence>
<dbReference type="FunFam" id="3.30.160.20:FF:000003">
    <property type="entry name" value="Ribonuclease 3"/>
    <property type="match status" value="1"/>
</dbReference>
<dbReference type="GO" id="GO:0010468">
    <property type="term" value="P:regulation of gene expression"/>
    <property type="evidence" value="ECO:0007669"/>
    <property type="project" value="TreeGrafter"/>
</dbReference>
<dbReference type="PROSITE" id="PS50142">
    <property type="entry name" value="RNASE_3_2"/>
    <property type="match status" value="1"/>
</dbReference>
<keyword evidence="20" id="KW-1185">Reference proteome</keyword>
<dbReference type="Pfam" id="PF00035">
    <property type="entry name" value="dsrm"/>
    <property type="match status" value="1"/>
</dbReference>
<evidence type="ECO:0000256" key="9">
    <source>
        <dbReference type="ARBA" id="ARBA00022722"/>
    </source>
</evidence>
<dbReference type="AlphaFoldDB" id="A0A3M9MF95"/>
<protein>
    <recommendedName>
        <fullName evidence="15">Ribonuclease 3</fullName>
        <ecNumber evidence="15">3.1.26.3</ecNumber>
    </recommendedName>
    <alternativeName>
        <fullName evidence="15">Ribonuclease III</fullName>
        <shortName evidence="15">RNase III</shortName>
    </alternativeName>
</protein>
<evidence type="ECO:0000256" key="15">
    <source>
        <dbReference type="HAMAP-Rule" id="MF_00104"/>
    </source>
</evidence>
<keyword evidence="9 15" id="KW-0540">Nuclease</keyword>
<comment type="subcellular location">
    <subcellularLocation>
        <location evidence="2 15">Cytoplasm</location>
    </subcellularLocation>
</comment>
<evidence type="ECO:0000256" key="8">
    <source>
        <dbReference type="ARBA" id="ARBA00022694"/>
    </source>
</evidence>
<evidence type="ECO:0000256" key="7">
    <source>
        <dbReference type="ARBA" id="ARBA00022664"/>
    </source>
</evidence>
<keyword evidence="10 15" id="KW-0479">Metal-binding</keyword>
<evidence type="ECO:0000259" key="18">
    <source>
        <dbReference type="PROSITE" id="PS50142"/>
    </source>
</evidence>
<accession>A0A3M9MF95</accession>
<gene>
    <name evidence="15" type="primary">rnc</name>
    <name evidence="19" type="ORF">EFY87_07545</name>
</gene>
<feature type="binding site" evidence="15">
    <location>
        <position position="139"/>
    </location>
    <ligand>
        <name>Mg(2+)</name>
        <dbReference type="ChEBI" id="CHEBI:18420"/>
    </ligand>
</feature>
<dbReference type="Pfam" id="PF14622">
    <property type="entry name" value="Ribonucleas_3_3"/>
    <property type="match status" value="1"/>
</dbReference>
<keyword evidence="11 15" id="KW-0255">Endonuclease</keyword>
<dbReference type="HAMAP" id="MF_00104">
    <property type="entry name" value="RNase_III"/>
    <property type="match status" value="1"/>
</dbReference>
<dbReference type="PANTHER" id="PTHR11207">
    <property type="entry name" value="RIBONUCLEASE III"/>
    <property type="match status" value="1"/>
</dbReference>
<dbReference type="CDD" id="cd00593">
    <property type="entry name" value="RIBOc"/>
    <property type="match status" value="1"/>
</dbReference>
<dbReference type="PANTHER" id="PTHR11207:SF0">
    <property type="entry name" value="RIBONUCLEASE 3"/>
    <property type="match status" value="1"/>
</dbReference>
<feature type="domain" description="DRBM" evidence="17">
    <location>
        <begin position="180"/>
        <end position="248"/>
    </location>
</feature>
<dbReference type="CDD" id="cd10845">
    <property type="entry name" value="DSRM_RNAse_III_family"/>
    <property type="match status" value="1"/>
</dbReference>
<dbReference type="InterPro" id="IPR011907">
    <property type="entry name" value="RNase_III"/>
</dbReference>
<dbReference type="OrthoDB" id="9805026at2"/>
<feature type="active site" evidence="15">
    <location>
        <position position="70"/>
    </location>
</feature>
<dbReference type="GO" id="GO:0006397">
    <property type="term" value="P:mRNA processing"/>
    <property type="evidence" value="ECO:0007669"/>
    <property type="project" value="UniProtKB-UniRule"/>
</dbReference>
<dbReference type="GO" id="GO:0003725">
    <property type="term" value="F:double-stranded RNA binding"/>
    <property type="evidence" value="ECO:0007669"/>
    <property type="project" value="TreeGrafter"/>
</dbReference>
<sequence length="275" mass="28831">MTAGSTGVAQSKRQRHEQAQRPVGDLARILQERSGAAVDESLLSRALTHRSYAYEHGGIPHNERQEFLGDAVLGVVVTDHLYHEHPDLPEGQLAKFRAAVVNSRALAKVARELELGSYLMLGRGEATTGGRDKDSILADTMEAVIGTVYLSSGIPGATALIHSLMDSLIEQSATLGAGLDWKTSLQEICSRLGLSVPGYQVDEDGPDHDKTFTATVLVSGEPLGQGVGRNKKAAEQQAAEIAWKALKERADAASAAAVSVPDSGSTAAAVAAGSA</sequence>
<evidence type="ECO:0000256" key="13">
    <source>
        <dbReference type="ARBA" id="ARBA00022842"/>
    </source>
</evidence>
<dbReference type="GO" id="GO:0004525">
    <property type="term" value="F:ribonuclease III activity"/>
    <property type="evidence" value="ECO:0007669"/>
    <property type="project" value="UniProtKB-UniRule"/>
</dbReference>
<dbReference type="NCBIfam" id="TIGR02191">
    <property type="entry name" value="RNaseIII"/>
    <property type="match status" value="1"/>
</dbReference>
<dbReference type="GO" id="GO:0006364">
    <property type="term" value="P:rRNA processing"/>
    <property type="evidence" value="ECO:0007669"/>
    <property type="project" value="UniProtKB-UniRule"/>
</dbReference>
<dbReference type="EC" id="3.1.26.3" evidence="15"/>
<evidence type="ECO:0000313" key="20">
    <source>
        <dbReference type="Proteomes" id="UP000271678"/>
    </source>
</evidence>